<protein>
    <submittedName>
        <fullName evidence="2">Uncharacterized protein</fullName>
    </submittedName>
</protein>
<organism evidence="2 3">
    <name type="scientific">Dreissena polymorpha</name>
    <name type="common">Zebra mussel</name>
    <name type="synonym">Mytilus polymorpha</name>
    <dbReference type="NCBI Taxonomy" id="45954"/>
    <lineage>
        <taxon>Eukaryota</taxon>
        <taxon>Metazoa</taxon>
        <taxon>Spiralia</taxon>
        <taxon>Lophotrochozoa</taxon>
        <taxon>Mollusca</taxon>
        <taxon>Bivalvia</taxon>
        <taxon>Autobranchia</taxon>
        <taxon>Heteroconchia</taxon>
        <taxon>Euheterodonta</taxon>
        <taxon>Imparidentia</taxon>
        <taxon>Neoheterodontei</taxon>
        <taxon>Myida</taxon>
        <taxon>Dreissenoidea</taxon>
        <taxon>Dreissenidae</taxon>
        <taxon>Dreissena</taxon>
    </lineage>
</organism>
<accession>A0A9D3YYY1</accession>
<keyword evidence="1" id="KW-0812">Transmembrane</keyword>
<dbReference type="EMBL" id="JAIWYP010000014">
    <property type="protein sequence ID" value="KAH3709693.1"/>
    <property type="molecule type" value="Genomic_DNA"/>
</dbReference>
<dbReference type="AlphaFoldDB" id="A0A9D3YYY1"/>
<gene>
    <name evidence="2" type="ORF">DPMN_069156</name>
</gene>
<sequence length="83" mass="9645">MDVKRVLWEVSRCNACKIVFLISFLIAFYVVTQSTVTQTKGKDVKRQLNDGRPCTSTFLQPQRANMEKISSYEFPDVQHYMHA</sequence>
<keyword evidence="1" id="KW-1133">Transmembrane helix</keyword>
<evidence type="ECO:0000313" key="3">
    <source>
        <dbReference type="Proteomes" id="UP000828390"/>
    </source>
</evidence>
<keyword evidence="1" id="KW-0472">Membrane</keyword>
<name>A0A9D3YYY1_DREPO</name>
<evidence type="ECO:0000256" key="1">
    <source>
        <dbReference type="SAM" id="Phobius"/>
    </source>
</evidence>
<reference evidence="2" key="2">
    <citation type="submission" date="2020-11" db="EMBL/GenBank/DDBJ databases">
        <authorList>
            <person name="McCartney M.A."/>
            <person name="Auch B."/>
            <person name="Kono T."/>
            <person name="Mallez S."/>
            <person name="Becker A."/>
            <person name="Gohl D.M."/>
            <person name="Silverstein K.A.T."/>
            <person name="Koren S."/>
            <person name="Bechman K.B."/>
            <person name="Herman A."/>
            <person name="Abrahante J.E."/>
            <person name="Garbe J."/>
        </authorList>
    </citation>
    <scope>NUCLEOTIDE SEQUENCE</scope>
    <source>
        <strain evidence="2">Duluth1</strain>
        <tissue evidence="2">Whole animal</tissue>
    </source>
</reference>
<keyword evidence="3" id="KW-1185">Reference proteome</keyword>
<evidence type="ECO:0000313" key="2">
    <source>
        <dbReference type="EMBL" id="KAH3709693.1"/>
    </source>
</evidence>
<proteinExistence type="predicted"/>
<reference evidence="2" key="1">
    <citation type="journal article" date="2019" name="bioRxiv">
        <title>The Genome of the Zebra Mussel, Dreissena polymorpha: A Resource for Invasive Species Research.</title>
        <authorList>
            <person name="McCartney M.A."/>
            <person name="Auch B."/>
            <person name="Kono T."/>
            <person name="Mallez S."/>
            <person name="Zhang Y."/>
            <person name="Obille A."/>
            <person name="Becker A."/>
            <person name="Abrahante J.E."/>
            <person name="Garbe J."/>
            <person name="Badalamenti J.P."/>
            <person name="Herman A."/>
            <person name="Mangelson H."/>
            <person name="Liachko I."/>
            <person name="Sullivan S."/>
            <person name="Sone E.D."/>
            <person name="Koren S."/>
            <person name="Silverstein K.A.T."/>
            <person name="Beckman K.B."/>
            <person name="Gohl D.M."/>
        </authorList>
    </citation>
    <scope>NUCLEOTIDE SEQUENCE</scope>
    <source>
        <strain evidence="2">Duluth1</strain>
        <tissue evidence="2">Whole animal</tissue>
    </source>
</reference>
<comment type="caution">
    <text evidence="2">The sequence shown here is derived from an EMBL/GenBank/DDBJ whole genome shotgun (WGS) entry which is preliminary data.</text>
</comment>
<dbReference type="Proteomes" id="UP000828390">
    <property type="component" value="Unassembled WGS sequence"/>
</dbReference>
<feature type="transmembrane region" description="Helical" evidence="1">
    <location>
        <begin position="12"/>
        <end position="31"/>
    </location>
</feature>